<name>A0A0D7AA15_9AGAR</name>
<comment type="pathway">
    <text evidence="5">Cofactor biosynthesis; nicotinate biosynthesis; nicotinate from nicotinamide: step 1/1.</text>
</comment>
<evidence type="ECO:0000256" key="2">
    <source>
        <dbReference type="ARBA" id="ARBA00022642"/>
    </source>
</evidence>
<dbReference type="Pfam" id="PF00857">
    <property type="entry name" value="Isochorismatase"/>
    <property type="match status" value="1"/>
</dbReference>
<dbReference type="SUPFAM" id="SSF52499">
    <property type="entry name" value="Isochorismatase-like hydrolases"/>
    <property type="match status" value="1"/>
</dbReference>
<dbReference type="Gene3D" id="3.40.50.850">
    <property type="entry name" value="Isochorismatase-like"/>
    <property type="match status" value="1"/>
</dbReference>
<protein>
    <recommendedName>
        <fullName evidence="6">nicotinamidase</fullName>
        <ecNumber evidence="6">3.5.1.19</ecNumber>
    </recommendedName>
    <alternativeName>
        <fullName evidence="7">Nicotinamide deamidase</fullName>
    </alternativeName>
</protein>
<dbReference type="GO" id="GO:0046872">
    <property type="term" value="F:metal ion binding"/>
    <property type="evidence" value="ECO:0007669"/>
    <property type="project" value="UniProtKB-KW"/>
</dbReference>
<dbReference type="PANTHER" id="PTHR11080:SF2">
    <property type="entry name" value="LD05707P"/>
    <property type="match status" value="1"/>
</dbReference>
<dbReference type="InterPro" id="IPR052347">
    <property type="entry name" value="Isochorismatase_Nicotinamidase"/>
</dbReference>
<evidence type="ECO:0000256" key="1">
    <source>
        <dbReference type="ARBA" id="ARBA00006336"/>
    </source>
</evidence>
<accession>A0A0D7AA15</accession>
<dbReference type="GO" id="GO:0008936">
    <property type="term" value="F:nicotinamidase activity"/>
    <property type="evidence" value="ECO:0007669"/>
    <property type="project" value="UniProtKB-EC"/>
</dbReference>
<feature type="domain" description="Isochorismatase-like" evidence="8">
    <location>
        <begin position="10"/>
        <end position="205"/>
    </location>
</feature>
<evidence type="ECO:0000259" key="8">
    <source>
        <dbReference type="Pfam" id="PF00857"/>
    </source>
</evidence>
<dbReference type="InterPro" id="IPR000868">
    <property type="entry name" value="Isochorismatase-like_dom"/>
</dbReference>
<evidence type="ECO:0000256" key="7">
    <source>
        <dbReference type="ARBA" id="ARBA00043224"/>
    </source>
</evidence>
<dbReference type="PANTHER" id="PTHR11080">
    <property type="entry name" value="PYRAZINAMIDASE/NICOTINAMIDASE"/>
    <property type="match status" value="1"/>
</dbReference>
<evidence type="ECO:0000256" key="5">
    <source>
        <dbReference type="ARBA" id="ARBA00037900"/>
    </source>
</evidence>
<organism evidence="9 10">
    <name type="scientific">Fistulina hepatica ATCC 64428</name>
    <dbReference type="NCBI Taxonomy" id="1128425"/>
    <lineage>
        <taxon>Eukaryota</taxon>
        <taxon>Fungi</taxon>
        <taxon>Dikarya</taxon>
        <taxon>Basidiomycota</taxon>
        <taxon>Agaricomycotina</taxon>
        <taxon>Agaricomycetes</taxon>
        <taxon>Agaricomycetidae</taxon>
        <taxon>Agaricales</taxon>
        <taxon>Fistulinaceae</taxon>
        <taxon>Fistulina</taxon>
    </lineage>
</organism>
<sequence>MPVPEGFSPALLVIDVQYDFCPPDGSLAVASGLDILPTVNTLLAHKAFVTRIATRDFHPPDHISFAPNHAPPDNVPFVSSTTVVNPENPNESYTTRLWPVHCVQGTHGSELHAGLNLAKIDKVVCKGTGSRVEMYSAFHDPFQHPCISDSGLADMLRAAGATWVYVVGLATDYCVKASALDAKRAGFNVVVIAEGTRAVDPACVPDVVAELEAEDVKFVSMKDEEVRQWLGLDVDQQS</sequence>
<dbReference type="OrthoDB" id="1739143at2759"/>
<keyword evidence="3" id="KW-0479">Metal-binding</keyword>
<dbReference type="EC" id="3.5.1.19" evidence="6"/>
<evidence type="ECO:0000256" key="6">
    <source>
        <dbReference type="ARBA" id="ARBA00039017"/>
    </source>
</evidence>
<keyword evidence="4 9" id="KW-0378">Hydrolase</keyword>
<comment type="similarity">
    <text evidence="1">Belongs to the isochorismatase family.</text>
</comment>
<keyword evidence="2" id="KW-0662">Pyridine nucleotide biosynthesis</keyword>
<reference evidence="9 10" key="1">
    <citation type="journal article" date="2015" name="Fungal Genet. Biol.">
        <title>Evolution of novel wood decay mechanisms in Agaricales revealed by the genome sequences of Fistulina hepatica and Cylindrobasidium torrendii.</title>
        <authorList>
            <person name="Floudas D."/>
            <person name="Held B.W."/>
            <person name="Riley R."/>
            <person name="Nagy L.G."/>
            <person name="Koehler G."/>
            <person name="Ransdell A.S."/>
            <person name="Younus H."/>
            <person name="Chow J."/>
            <person name="Chiniquy J."/>
            <person name="Lipzen A."/>
            <person name="Tritt A."/>
            <person name="Sun H."/>
            <person name="Haridas S."/>
            <person name="LaButti K."/>
            <person name="Ohm R.A."/>
            <person name="Kues U."/>
            <person name="Blanchette R.A."/>
            <person name="Grigoriev I.V."/>
            <person name="Minto R.E."/>
            <person name="Hibbett D.S."/>
        </authorList>
    </citation>
    <scope>NUCLEOTIDE SEQUENCE [LARGE SCALE GENOMIC DNA]</scope>
    <source>
        <strain evidence="9 10">ATCC 64428</strain>
    </source>
</reference>
<proteinExistence type="inferred from homology"/>
<keyword evidence="10" id="KW-1185">Reference proteome</keyword>
<dbReference type="Proteomes" id="UP000054144">
    <property type="component" value="Unassembled WGS sequence"/>
</dbReference>
<evidence type="ECO:0000313" key="10">
    <source>
        <dbReference type="Proteomes" id="UP000054144"/>
    </source>
</evidence>
<evidence type="ECO:0000313" key="9">
    <source>
        <dbReference type="EMBL" id="KIY47520.1"/>
    </source>
</evidence>
<dbReference type="EMBL" id="KN881933">
    <property type="protein sequence ID" value="KIY47520.1"/>
    <property type="molecule type" value="Genomic_DNA"/>
</dbReference>
<dbReference type="AlphaFoldDB" id="A0A0D7AA15"/>
<evidence type="ECO:0000256" key="4">
    <source>
        <dbReference type="ARBA" id="ARBA00022801"/>
    </source>
</evidence>
<dbReference type="CDD" id="cd01011">
    <property type="entry name" value="nicotinamidase"/>
    <property type="match status" value="1"/>
</dbReference>
<gene>
    <name evidence="9" type="ORF">FISHEDRAFT_74624</name>
</gene>
<dbReference type="GO" id="GO:0019363">
    <property type="term" value="P:pyridine nucleotide biosynthetic process"/>
    <property type="evidence" value="ECO:0007669"/>
    <property type="project" value="UniProtKB-KW"/>
</dbReference>
<evidence type="ECO:0000256" key="3">
    <source>
        <dbReference type="ARBA" id="ARBA00022723"/>
    </source>
</evidence>
<dbReference type="InterPro" id="IPR036380">
    <property type="entry name" value="Isochorismatase-like_sf"/>
</dbReference>